<evidence type="ECO:0000256" key="1">
    <source>
        <dbReference type="SAM" id="Phobius"/>
    </source>
</evidence>
<evidence type="ECO:0008006" key="4">
    <source>
        <dbReference type="Google" id="ProtNLM"/>
    </source>
</evidence>
<keyword evidence="3" id="KW-1185">Reference proteome</keyword>
<evidence type="ECO:0000313" key="2">
    <source>
        <dbReference type="EMBL" id="MCG7322535.1"/>
    </source>
</evidence>
<feature type="transmembrane region" description="Helical" evidence="1">
    <location>
        <begin position="48"/>
        <end position="68"/>
    </location>
</feature>
<evidence type="ECO:0000313" key="3">
    <source>
        <dbReference type="Proteomes" id="UP001521931"/>
    </source>
</evidence>
<dbReference type="Proteomes" id="UP001521931">
    <property type="component" value="Unassembled WGS sequence"/>
</dbReference>
<proteinExistence type="predicted"/>
<dbReference type="EMBL" id="JAKRCV010000038">
    <property type="protein sequence ID" value="MCG7322535.1"/>
    <property type="molecule type" value="Genomic_DNA"/>
</dbReference>
<sequence length="104" mass="10502">MSTLLTIAGSVGDFLATVPQQVIAQVPDPDPIQPPGTEGFNSIMGWAKWVALAVCILGLFAAGALMAIQSRRGEGGEHVGKIGMALGGVIIISAAAALVGFLTT</sequence>
<reference evidence="2 3" key="1">
    <citation type="submission" date="2022-02" db="EMBL/GenBank/DDBJ databases">
        <title>Uncovering new skin microbiome diversity through culturing and metagenomics.</title>
        <authorList>
            <person name="Conlan S."/>
            <person name="Deming C."/>
            <person name="Nisc Comparative Sequencing Program N."/>
            <person name="Segre J.A."/>
        </authorList>
    </citation>
    <scope>NUCLEOTIDE SEQUENCE [LARGE SCALE GENOMIC DNA]</scope>
    <source>
        <strain evidence="2 3">ACRQZ</strain>
    </source>
</reference>
<name>A0ABS9Q5I8_9MICO</name>
<gene>
    <name evidence="2" type="ORF">MHL29_11675</name>
</gene>
<keyword evidence="1" id="KW-0812">Transmembrane</keyword>
<keyword evidence="1" id="KW-1133">Transmembrane helix</keyword>
<keyword evidence="1" id="KW-0472">Membrane</keyword>
<organism evidence="2 3">
    <name type="scientific">Arsenicicoccus bolidensis</name>
    <dbReference type="NCBI Taxonomy" id="229480"/>
    <lineage>
        <taxon>Bacteria</taxon>
        <taxon>Bacillati</taxon>
        <taxon>Actinomycetota</taxon>
        <taxon>Actinomycetes</taxon>
        <taxon>Micrococcales</taxon>
        <taxon>Intrasporangiaceae</taxon>
        <taxon>Arsenicicoccus</taxon>
    </lineage>
</organism>
<comment type="caution">
    <text evidence="2">The sequence shown here is derived from an EMBL/GenBank/DDBJ whole genome shotgun (WGS) entry which is preliminary data.</text>
</comment>
<accession>A0ABS9Q5I8</accession>
<protein>
    <recommendedName>
        <fullName evidence="4">Conjugal transfer protein TrbC</fullName>
    </recommendedName>
</protein>
<feature type="transmembrane region" description="Helical" evidence="1">
    <location>
        <begin position="80"/>
        <end position="102"/>
    </location>
</feature>
<dbReference type="RefSeq" id="WP_064846228.1">
    <property type="nucleotide sequence ID" value="NZ_JAKRCV010000038.1"/>
</dbReference>